<dbReference type="GO" id="GO:0098609">
    <property type="term" value="P:cell-cell adhesion"/>
    <property type="evidence" value="ECO:0007669"/>
    <property type="project" value="TreeGrafter"/>
</dbReference>
<feature type="chain" id="PRO_5004555140" evidence="2">
    <location>
        <begin position="23"/>
        <end position="124"/>
    </location>
</feature>
<dbReference type="InterPro" id="IPR013519">
    <property type="entry name" value="Int_alpha_beta-p"/>
</dbReference>
<sequence>MELPLIPHLFLSLMVLTGLCSPFNLDVHHPRLFPGPPEAEFGYSVLQHVGGGQRWMLVGAPWDGPSGDRRGDIYRCPIGRSHNASCAKVHLGDYPLGNSSRPAVNMHLGMSLLETDGDGGFMVS</sequence>
<dbReference type="GO" id="GO:0007229">
    <property type="term" value="P:integrin-mediated signaling pathway"/>
    <property type="evidence" value="ECO:0007669"/>
    <property type="project" value="UniProtKB-KW"/>
</dbReference>
<dbReference type="SUPFAM" id="SSF69318">
    <property type="entry name" value="Integrin alpha N-terminal domain"/>
    <property type="match status" value="1"/>
</dbReference>
<reference evidence="3 4" key="1">
    <citation type="journal article" date="2013" name="Nat. Commun.">
        <title>Genome analysis reveals insights into physiology and longevity of the Brandt's bat Myotis brandtii.</title>
        <authorList>
            <person name="Seim I."/>
            <person name="Fang X."/>
            <person name="Xiong Z."/>
            <person name="Lobanov A.V."/>
            <person name="Huang Z."/>
            <person name="Ma S."/>
            <person name="Feng Y."/>
            <person name="Turanov A.A."/>
            <person name="Zhu Y."/>
            <person name="Lenz T.L."/>
            <person name="Gerashchenko M.V."/>
            <person name="Fan D."/>
            <person name="Hee Yim S."/>
            <person name="Yao X."/>
            <person name="Jordan D."/>
            <person name="Xiong Y."/>
            <person name="Ma Y."/>
            <person name="Lyapunov A.N."/>
            <person name="Chen G."/>
            <person name="Kulakova O.I."/>
            <person name="Sun Y."/>
            <person name="Lee S.G."/>
            <person name="Bronson R.T."/>
            <person name="Moskalev A.A."/>
            <person name="Sunyaev S.R."/>
            <person name="Zhang G."/>
            <person name="Krogh A."/>
            <person name="Wang J."/>
            <person name="Gladyshev V.N."/>
        </authorList>
    </citation>
    <scope>NUCLEOTIDE SEQUENCE [LARGE SCALE GENOMIC DNA]</scope>
</reference>
<dbReference type="InterPro" id="IPR028994">
    <property type="entry name" value="Integrin_alpha_N"/>
</dbReference>
<dbReference type="EMBL" id="KE164676">
    <property type="protein sequence ID" value="EPQ19420.1"/>
    <property type="molecule type" value="Genomic_DNA"/>
</dbReference>
<dbReference type="Gene3D" id="2.130.10.130">
    <property type="entry name" value="Integrin alpha, N-terminal"/>
    <property type="match status" value="1"/>
</dbReference>
<dbReference type="PROSITE" id="PS51470">
    <property type="entry name" value="FG_GAP"/>
    <property type="match status" value="1"/>
</dbReference>
<protein>
    <submittedName>
        <fullName evidence="3">Integrin alpha-10</fullName>
    </submittedName>
</protein>
<feature type="signal peptide" evidence="2">
    <location>
        <begin position="1"/>
        <end position="22"/>
    </location>
</feature>
<dbReference type="GO" id="GO:0008305">
    <property type="term" value="C:integrin complex"/>
    <property type="evidence" value="ECO:0007669"/>
    <property type="project" value="TreeGrafter"/>
</dbReference>
<evidence type="ECO:0000313" key="4">
    <source>
        <dbReference type="Proteomes" id="UP000052978"/>
    </source>
</evidence>
<evidence type="ECO:0000256" key="2">
    <source>
        <dbReference type="SAM" id="SignalP"/>
    </source>
</evidence>
<feature type="repeat" description="FG-GAP" evidence="1">
    <location>
        <begin position="24"/>
        <end position="85"/>
    </location>
</feature>
<dbReference type="GO" id="GO:0005178">
    <property type="term" value="F:integrin binding"/>
    <property type="evidence" value="ECO:0007669"/>
    <property type="project" value="TreeGrafter"/>
</dbReference>
<dbReference type="PANTHER" id="PTHR23220">
    <property type="entry name" value="INTEGRIN ALPHA"/>
    <property type="match status" value="1"/>
</dbReference>
<evidence type="ECO:0000256" key="1">
    <source>
        <dbReference type="PROSITE-ProRule" id="PRU00803"/>
    </source>
</evidence>
<dbReference type="Proteomes" id="UP000052978">
    <property type="component" value="Unassembled WGS sequence"/>
</dbReference>
<keyword evidence="2" id="KW-0732">Signal</keyword>
<dbReference type="GO" id="GO:0007160">
    <property type="term" value="P:cell-matrix adhesion"/>
    <property type="evidence" value="ECO:0007669"/>
    <property type="project" value="TreeGrafter"/>
</dbReference>
<evidence type="ECO:0000313" key="3">
    <source>
        <dbReference type="EMBL" id="EPQ19420.1"/>
    </source>
</evidence>
<dbReference type="GO" id="GO:0009897">
    <property type="term" value="C:external side of plasma membrane"/>
    <property type="evidence" value="ECO:0007669"/>
    <property type="project" value="TreeGrafter"/>
</dbReference>
<dbReference type="PANTHER" id="PTHR23220:SF26">
    <property type="entry name" value="INTEGRIN ALPHA-10"/>
    <property type="match status" value="1"/>
</dbReference>
<keyword evidence="4" id="KW-1185">Reference proteome</keyword>
<dbReference type="SMART" id="SM00191">
    <property type="entry name" value="Int_alpha"/>
    <property type="match status" value="1"/>
</dbReference>
<proteinExistence type="predicted"/>
<keyword evidence="3" id="KW-0401">Integrin</keyword>
<name>S7NRU2_MYOBR</name>
<gene>
    <name evidence="3" type="ORF">D623_10006327</name>
</gene>
<organism evidence="3 4">
    <name type="scientific">Myotis brandtii</name>
    <name type="common">Brandt's bat</name>
    <dbReference type="NCBI Taxonomy" id="109478"/>
    <lineage>
        <taxon>Eukaryota</taxon>
        <taxon>Metazoa</taxon>
        <taxon>Chordata</taxon>
        <taxon>Craniata</taxon>
        <taxon>Vertebrata</taxon>
        <taxon>Euteleostomi</taxon>
        <taxon>Mammalia</taxon>
        <taxon>Eutheria</taxon>
        <taxon>Laurasiatheria</taxon>
        <taxon>Chiroptera</taxon>
        <taxon>Yangochiroptera</taxon>
        <taxon>Vespertilionidae</taxon>
        <taxon>Myotis</taxon>
    </lineage>
</organism>
<dbReference type="GO" id="GO:0033627">
    <property type="term" value="P:cell adhesion mediated by integrin"/>
    <property type="evidence" value="ECO:0007669"/>
    <property type="project" value="TreeGrafter"/>
</dbReference>
<accession>S7NRU2</accession>
<dbReference type="AlphaFoldDB" id="S7NRU2"/>